<accession>A0ABD0KIU0</accession>
<feature type="region of interest" description="Disordered" evidence="1">
    <location>
        <begin position="60"/>
        <end position="90"/>
    </location>
</feature>
<dbReference type="AlphaFoldDB" id="A0ABD0KIU0"/>
<evidence type="ECO:0000313" key="2">
    <source>
        <dbReference type="EMBL" id="KAK7487114.1"/>
    </source>
</evidence>
<name>A0ABD0KIU0_9CAEN</name>
<dbReference type="EMBL" id="JACVVK020000013">
    <property type="protein sequence ID" value="KAK7504938.1"/>
    <property type="molecule type" value="Genomic_DNA"/>
</dbReference>
<evidence type="ECO:0000313" key="4">
    <source>
        <dbReference type="Proteomes" id="UP001519460"/>
    </source>
</evidence>
<dbReference type="Proteomes" id="UP001519460">
    <property type="component" value="Unassembled WGS sequence"/>
</dbReference>
<organism evidence="2 4">
    <name type="scientific">Batillaria attramentaria</name>
    <dbReference type="NCBI Taxonomy" id="370345"/>
    <lineage>
        <taxon>Eukaryota</taxon>
        <taxon>Metazoa</taxon>
        <taxon>Spiralia</taxon>
        <taxon>Lophotrochozoa</taxon>
        <taxon>Mollusca</taxon>
        <taxon>Gastropoda</taxon>
        <taxon>Caenogastropoda</taxon>
        <taxon>Sorbeoconcha</taxon>
        <taxon>Cerithioidea</taxon>
        <taxon>Batillariidae</taxon>
        <taxon>Batillaria</taxon>
    </lineage>
</organism>
<evidence type="ECO:0000313" key="3">
    <source>
        <dbReference type="EMBL" id="KAK7504938.1"/>
    </source>
</evidence>
<gene>
    <name evidence="3" type="ORF">BaRGS_00003966</name>
    <name evidence="2" type="ORF">BaRGS_00021609</name>
</gene>
<reference evidence="2" key="3">
    <citation type="submission" date="2023-01" db="EMBL/GenBank/DDBJ databases">
        <authorList>
            <person name="Patra A."/>
        </authorList>
    </citation>
    <scope>NUCLEOTIDE SEQUENCE</scope>
    <source>
        <strain evidence="2">Wonlab-2016</strain>
        <tissue evidence="2">Foot muscle</tissue>
    </source>
</reference>
<sequence length="90" mass="10114">MNELDHHRPCGDTACRQKNRLISTWSNTLSSLLCRRCSRMRVAGLPGNIPSPVLTDSNWPPSHVHSAQHVKKPHAARWPPFPARAQQDVS</sequence>
<reference evidence="2 4" key="2">
    <citation type="journal article" date="2023" name="Sci. Data">
        <title>Genome assembly of the Korean intertidal mud-creeper Batillaria attramentaria.</title>
        <authorList>
            <person name="Patra A.K."/>
            <person name="Ho P.T."/>
            <person name="Jun S."/>
            <person name="Lee S.J."/>
            <person name="Kim Y."/>
            <person name="Won Y.J."/>
        </authorList>
    </citation>
    <scope>NUCLEOTIDE SEQUENCE [LARGE SCALE GENOMIC DNA]</scope>
    <source>
        <strain evidence="2">Wonlab-2016</strain>
    </source>
</reference>
<protein>
    <submittedName>
        <fullName evidence="2">Uncharacterized protein</fullName>
    </submittedName>
</protein>
<dbReference type="EMBL" id="JACVVK020000169">
    <property type="protein sequence ID" value="KAK7487114.1"/>
    <property type="molecule type" value="Genomic_DNA"/>
</dbReference>
<reference evidence="2" key="1">
    <citation type="submission" date="2020-09" db="EMBL/GenBank/DDBJ databases">
        <authorList>
            <person name="Won Y."/>
        </authorList>
    </citation>
    <scope>NUCLEOTIDE SEQUENCE</scope>
    <source>
        <strain evidence="2">Wonlab-2016</strain>
        <tissue evidence="2">Foot muscle</tissue>
    </source>
</reference>
<feature type="compositionally biased region" description="Basic residues" evidence="1">
    <location>
        <begin position="66"/>
        <end position="75"/>
    </location>
</feature>
<comment type="caution">
    <text evidence="2">The sequence shown here is derived from an EMBL/GenBank/DDBJ whole genome shotgun (WGS) entry which is preliminary data.</text>
</comment>
<proteinExistence type="predicted"/>
<evidence type="ECO:0000256" key="1">
    <source>
        <dbReference type="SAM" id="MobiDB-lite"/>
    </source>
</evidence>
<keyword evidence="4" id="KW-1185">Reference proteome</keyword>